<reference evidence="2" key="1">
    <citation type="submission" date="2020-04" db="EMBL/GenBank/DDBJ databases">
        <authorList>
            <person name="Alioto T."/>
            <person name="Alioto T."/>
            <person name="Gomez Garrido J."/>
        </authorList>
    </citation>
    <scope>NUCLEOTIDE SEQUENCE</scope>
    <source>
        <strain evidence="2">A484AB</strain>
    </source>
</reference>
<protein>
    <submittedName>
        <fullName evidence="2">Uncharacterized protein</fullName>
    </submittedName>
</protein>
<organism evidence="2 3">
    <name type="scientific">Paramuricea clavata</name>
    <name type="common">Red gorgonian</name>
    <name type="synonym">Violescent sea-whip</name>
    <dbReference type="NCBI Taxonomy" id="317549"/>
    <lineage>
        <taxon>Eukaryota</taxon>
        <taxon>Metazoa</taxon>
        <taxon>Cnidaria</taxon>
        <taxon>Anthozoa</taxon>
        <taxon>Octocorallia</taxon>
        <taxon>Malacalcyonacea</taxon>
        <taxon>Plexauridae</taxon>
        <taxon>Paramuricea</taxon>
    </lineage>
</organism>
<feature type="region of interest" description="Disordered" evidence="1">
    <location>
        <begin position="1"/>
        <end position="34"/>
    </location>
</feature>
<keyword evidence="3" id="KW-1185">Reference proteome</keyword>
<feature type="region of interest" description="Disordered" evidence="1">
    <location>
        <begin position="60"/>
        <end position="104"/>
    </location>
</feature>
<dbReference type="OrthoDB" id="9949694at2759"/>
<name>A0A7D9DDS6_PARCT</name>
<feature type="compositionally biased region" description="Basic and acidic residues" evidence="1">
    <location>
        <begin position="1"/>
        <end position="11"/>
    </location>
</feature>
<dbReference type="EMBL" id="CACRXK020000464">
    <property type="protein sequence ID" value="CAB3982088.1"/>
    <property type="molecule type" value="Genomic_DNA"/>
</dbReference>
<evidence type="ECO:0000313" key="2">
    <source>
        <dbReference type="EMBL" id="CAB3982088.1"/>
    </source>
</evidence>
<proteinExistence type="predicted"/>
<accession>A0A7D9DDS6</accession>
<evidence type="ECO:0000256" key="1">
    <source>
        <dbReference type="SAM" id="MobiDB-lite"/>
    </source>
</evidence>
<evidence type="ECO:0000313" key="3">
    <source>
        <dbReference type="Proteomes" id="UP001152795"/>
    </source>
</evidence>
<comment type="caution">
    <text evidence="2">The sequence shown here is derived from an EMBL/GenBank/DDBJ whole genome shotgun (WGS) entry which is preliminary data.</text>
</comment>
<sequence length="299" mass="33079">MDSTSRGEENSARGSAIPPVVVVPEDGQGNVSPTSLVEKMFNDTEALTMLRKAILNEESGEALRARHPQERNAGALKAQETATTVEGPATKRPRRADSPPTVETDENVEFEENFLGENDESFIIDDEDRQAQSASRWQASEELSSFLDTIRKPLLSLERKIICRKYPRPDVDSVYRPNLDDYLTSLVPGVKAVDKQSKFLQDRLLDTLGPVSLLFEHIFGMLSQCQPGKTIDLTYEQLNELGSITSNAIRLLGNASALLSQERRKAVLQKINSQGTLASFASEEFSQAGRSLFGEGFEE</sequence>
<gene>
    <name evidence="2" type="ORF">PACLA_8A026118</name>
</gene>
<dbReference type="Proteomes" id="UP001152795">
    <property type="component" value="Unassembled WGS sequence"/>
</dbReference>
<dbReference type="AlphaFoldDB" id="A0A7D9DDS6"/>
<feature type="compositionally biased region" description="Basic and acidic residues" evidence="1">
    <location>
        <begin position="61"/>
        <end position="70"/>
    </location>
</feature>